<name>A0A554WFZ2_9BURK</name>
<keyword evidence="2 3" id="KW-0560">Oxidoreductase</keyword>
<dbReference type="Proteomes" id="UP000318554">
    <property type="component" value="Unassembled WGS sequence"/>
</dbReference>
<keyword evidence="4" id="KW-1185">Reference proteome</keyword>
<protein>
    <submittedName>
        <fullName evidence="3">General stress protein 39</fullName>
        <ecNumber evidence="3">1.-.-.-</ecNumber>
    </submittedName>
</protein>
<dbReference type="InterPro" id="IPR036291">
    <property type="entry name" value="NAD(P)-bd_dom_sf"/>
</dbReference>
<dbReference type="InterPro" id="IPR002347">
    <property type="entry name" value="SDR_fam"/>
</dbReference>
<dbReference type="SUPFAM" id="SSF51735">
    <property type="entry name" value="NAD(P)-binding Rossmann-fold domains"/>
    <property type="match status" value="1"/>
</dbReference>
<dbReference type="AlphaFoldDB" id="A0A554WFZ2"/>
<dbReference type="EMBL" id="VJNA01000028">
    <property type="protein sequence ID" value="TSE22493.1"/>
    <property type="molecule type" value="Genomic_DNA"/>
</dbReference>
<comment type="similarity">
    <text evidence="1">Belongs to the short-chain dehydrogenases/reductases (SDR) family.</text>
</comment>
<evidence type="ECO:0000313" key="3">
    <source>
        <dbReference type="EMBL" id="TSE22493.1"/>
    </source>
</evidence>
<accession>A0A554WFZ2</accession>
<reference evidence="3 4" key="1">
    <citation type="submission" date="2019-07" db="EMBL/GenBank/DDBJ databases">
        <title>Tepidimonas aquatica CLN-1 draft genome.</title>
        <authorList>
            <person name="Da Costa M.S."/>
            <person name="Froufe H.J.C."/>
            <person name="Egas C."/>
            <person name="Albuquerque L."/>
        </authorList>
    </citation>
    <scope>NUCLEOTIDE SEQUENCE [LARGE SCALE GENOMIC DNA]</scope>
    <source>
        <strain evidence="3 4">CLN-1</strain>
    </source>
</reference>
<dbReference type="PANTHER" id="PTHR43639">
    <property type="entry name" value="OXIDOREDUCTASE, SHORT-CHAIN DEHYDROGENASE/REDUCTASE FAMILY (AFU_ORTHOLOGUE AFUA_5G02870)"/>
    <property type="match status" value="1"/>
</dbReference>
<gene>
    <name evidence="3" type="primary">ydaD</name>
    <name evidence="3" type="ORF">Taqua_02013</name>
</gene>
<evidence type="ECO:0000313" key="4">
    <source>
        <dbReference type="Proteomes" id="UP000318554"/>
    </source>
</evidence>
<dbReference type="PANTHER" id="PTHR43639:SF1">
    <property type="entry name" value="SHORT-CHAIN DEHYDROGENASE_REDUCTASE FAMILY PROTEIN"/>
    <property type="match status" value="1"/>
</dbReference>
<dbReference type="Pfam" id="PF00106">
    <property type="entry name" value="adh_short"/>
    <property type="match status" value="1"/>
</dbReference>
<evidence type="ECO:0000256" key="1">
    <source>
        <dbReference type="ARBA" id="ARBA00006484"/>
    </source>
</evidence>
<dbReference type="RefSeq" id="WP_144326561.1">
    <property type="nucleotide sequence ID" value="NZ_VJNA01000028.1"/>
</dbReference>
<organism evidence="3 4">
    <name type="scientific">Tepidimonas aquatica</name>
    <dbReference type="NCBI Taxonomy" id="247482"/>
    <lineage>
        <taxon>Bacteria</taxon>
        <taxon>Pseudomonadati</taxon>
        <taxon>Pseudomonadota</taxon>
        <taxon>Betaproteobacteria</taxon>
        <taxon>Burkholderiales</taxon>
        <taxon>Tepidimonas</taxon>
    </lineage>
</organism>
<proteinExistence type="inferred from homology"/>
<dbReference type="EC" id="1.-.-.-" evidence="3"/>
<comment type="caution">
    <text evidence="3">The sequence shown here is derived from an EMBL/GenBank/DDBJ whole genome shotgun (WGS) entry which is preliminary data.</text>
</comment>
<dbReference type="GO" id="GO:0016491">
    <property type="term" value="F:oxidoreductase activity"/>
    <property type="evidence" value="ECO:0007669"/>
    <property type="project" value="UniProtKB-KW"/>
</dbReference>
<evidence type="ECO:0000256" key="2">
    <source>
        <dbReference type="ARBA" id="ARBA00023002"/>
    </source>
</evidence>
<dbReference type="OrthoDB" id="5292672at2"/>
<sequence length="267" mass="29340">MDAEHGRPRWVLITGAAARLGRELALAFAQAGWSVVVHHRHSHAAAQQLVAQLHAMGRQALAVQADLADAHRTDRLLDELPDEVGTHLHALINNASEFTPDTGWDEGRERLRRLLDVNLLAPLSLTQQLARRIRARGEHDPWACAVHILDQKVHNLNPDYYSYTLTKLALERAVGLQAQALAPWLRVCGVSPGLCYVSGPQTEDNFERARRVNLLRQPLQPAAVAAAVVHMVHNPALTGCVLPVDNGQHRLGLARDVMFAVDLGLAP</sequence>
<dbReference type="Gene3D" id="3.40.50.720">
    <property type="entry name" value="NAD(P)-binding Rossmann-like Domain"/>
    <property type="match status" value="1"/>
</dbReference>